<feature type="region of interest" description="Disordered" evidence="1">
    <location>
        <begin position="121"/>
        <end position="155"/>
    </location>
</feature>
<comment type="caution">
    <text evidence="3">The sequence shown here is derived from an EMBL/GenBank/DDBJ whole genome shotgun (WGS) entry which is preliminary data.</text>
</comment>
<keyword evidence="4" id="KW-1185">Reference proteome</keyword>
<evidence type="ECO:0000256" key="1">
    <source>
        <dbReference type="SAM" id="MobiDB-lite"/>
    </source>
</evidence>
<evidence type="ECO:0008006" key="5">
    <source>
        <dbReference type="Google" id="ProtNLM"/>
    </source>
</evidence>
<keyword evidence="2" id="KW-0812">Transmembrane</keyword>
<dbReference type="EMBL" id="JAAXKY010000086">
    <property type="protein sequence ID" value="NMH80044.1"/>
    <property type="molecule type" value="Genomic_DNA"/>
</dbReference>
<feature type="transmembrane region" description="Helical" evidence="2">
    <location>
        <begin position="49"/>
        <end position="77"/>
    </location>
</feature>
<protein>
    <recommendedName>
        <fullName evidence="5">DUF4118 domain-containing protein</fullName>
    </recommendedName>
</protein>
<keyword evidence="2" id="KW-1133">Transmembrane helix</keyword>
<feature type="transmembrane region" description="Helical" evidence="2">
    <location>
        <begin position="20"/>
        <end position="42"/>
    </location>
</feature>
<dbReference type="Proteomes" id="UP001296706">
    <property type="component" value="Unassembled WGS sequence"/>
</dbReference>
<dbReference type="RefSeq" id="WP_169398101.1">
    <property type="nucleotide sequence ID" value="NZ_BAAAJH010000014.1"/>
</dbReference>
<accession>A0ABX1RKM8</accession>
<organism evidence="3 4">
    <name type="scientific">Pseudonocardia xinjiangensis</name>
    <dbReference type="NCBI Taxonomy" id="75289"/>
    <lineage>
        <taxon>Bacteria</taxon>
        <taxon>Bacillati</taxon>
        <taxon>Actinomycetota</taxon>
        <taxon>Actinomycetes</taxon>
        <taxon>Pseudonocardiales</taxon>
        <taxon>Pseudonocardiaceae</taxon>
        <taxon>Pseudonocardia</taxon>
    </lineage>
</organism>
<feature type="transmembrane region" description="Helical" evidence="2">
    <location>
        <begin position="97"/>
        <end position="117"/>
    </location>
</feature>
<evidence type="ECO:0000256" key="2">
    <source>
        <dbReference type="SAM" id="Phobius"/>
    </source>
</evidence>
<name>A0ABX1RKM8_9PSEU</name>
<keyword evidence="2" id="KW-0472">Membrane</keyword>
<sequence length="155" mass="15806">MLAPRPTHGTAVPARPVLPGAVGGVLGLPAGAVAVMVTWVFGGSPTTGLVLATAAAVTLGAMATTPGAIVAAVLSWACYDGFVVHSLGTIEAGRADLVALAVVVVAALAAHLVGVVTRHRDQRTSQQHARATGRRRHYAADELPDVQRHTRSTAR</sequence>
<evidence type="ECO:0000313" key="4">
    <source>
        <dbReference type="Proteomes" id="UP001296706"/>
    </source>
</evidence>
<proteinExistence type="predicted"/>
<gene>
    <name evidence="3" type="ORF">HF577_23495</name>
</gene>
<reference evidence="3 4" key="1">
    <citation type="submission" date="2020-04" db="EMBL/GenBank/DDBJ databases">
        <authorList>
            <person name="Klaysubun C."/>
            <person name="Duangmal K."/>
            <person name="Lipun K."/>
        </authorList>
    </citation>
    <scope>NUCLEOTIDE SEQUENCE [LARGE SCALE GENOMIC DNA]</scope>
    <source>
        <strain evidence="3 4">JCM 11839</strain>
    </source>
</reference>
<evidence type="ECO:0000313" key="3">
    <source>
        <dbReference type="EMBL" id="NMH80044.1"/>
    </source>
</evidence>